<dbReference type="Pfam" id="PF19291">
    <property type="entry name" value="TREH_N"/>
    <property type="match status" value="1"/>
</dbReference>
<comment type="caution">
    <text evidence="4">The sequence shown here is derived from an EMBL/GenBank/DDBJ whole genome shotgun (WGS) entry which is preliminary data.</text>
</comment>
<evidence type="ECO:0000259" key="2">
    <source>
        <dbReference type="Pfam" id="PF00723"/>
    </source>
</evidence>
<dbReference type="InterPro" id="IPR045582">
    <property type="entry name" value="Trehalase-like_N"/>
</dbReference>
<feature type="region of interest" description="Disordered" evidence="1">
    <location>
        <begin position="57"/>
        <end position="88"/>
    </location>
</feature>
<sequence>MTVTHDGTALVHATCRPVQAHAVFTGPPQKGHYRRAALLFALPPCFLDTSCRKRRRASAASTPVGVEPEHVPTTARRRRASSNSDRTEGALPIEHYGALGEGRSVALTGTDGSIDWWCAPNMDSAPLFDRLLDAEQGGYFVLAPDQPFRTERHYRKGSNVLVTTFTTVSGQATLTESLNSGHAGRLPWCELARRIECQRGTMRFRLELKFSLRAQNASPYCAAIGPHTVFHVDRLLGVMIHDDRLRCAWSDHGVRGDITVAQGQRATIALVVGEDEPLVAPTIEEIDSRIDLTDKEWRAWSKNVTFPREGRDFFVRSALALKLLLYSPSGAIAAAATTSLPERIGGDKNFDYRYAWVRDAGYTIQAFLAAGLEAESKAAFTWLIRQLRQHGPKVVFTLDGGLVPDVIELEAAGYRNTLPVVRGNLAGGQHQHGIYGDIFETAYCFVSRGNILDASSAELLSRLADQCADRWRKADSGIWELPELQHYTMSKISCWQALARAVELADQGQLPTTCRDRWERERDRIKDWIELHCWSDAQQAFVMYPGSDKLDASVALAARFRFDGKERLLATLDAIDRALGAGVFHYRYSGMAQEEGCFVACSYWIAEAYARLGQKAKARKRLTQLNDALDRCNGLLSEMVDPHSGGFLGNFPQGLSHLAQIMAMSSIENTKTNPVKLQPHTKKRKTR</sequence>
<evidence type="ECO:0000256" key="1">
    <source>
        <dbReference type="SAM" id="MobiDB-lite"/>
    </source>
</evidence>
<dbReference type="RefSeq" id="WP_244663686.1">
    <property type="nucleotide sequence ID" value="NZ_JAGHXG010000010.1"/>
</dbReference>
<protein>
    <submittedName>
        <fullName evidence="4">Glycoside hydrolase family 15 protein</fullName>
    </submittedName>
</protein>
<feature type="domain" description="Trehalase-like N-terminal" evidence="3">
    <location>
        <begin position="88"/>
        <end position="171"/>
    </location>
</feature>
<dbReference type="InterPro" id="IPR011613">
    <property type="entry name" value="GH15-like"/>
</dbReference>
<dbReference type="EMBL" id="JAQMHB010000001">
    <property type="protein sequence ID" value="MDS9994897.1"/>
    <property type="molecule type" value="Genomic_DNA"/>
</dbReference>
<dbReference type="Proteomes" id="UP001260534">
    <property type="component" value="Unassembled WGS sequence"/>
</dbReference>
<dbReference type="InterPro" id="IPR008928">
    <property type="entry name" value="6-hairpin_glycosidase_sf"/>
</dbReference>
<keyword evidence="5" id="KW-1185">Reference proteome</keyword>
<dbReference type="Gene3D" id="1.50.10.10">
    <property type="match status" value="1"/>
</dbReference>
<name>A0ABU2IBW6_9XANT</name>
<evidence type="ECO:0000313" key="5">
    <source>
        <dbReference type="Proteomes" id="UP001260534"/>
    </source>
</evidence>
<organism evidence="4 5">
    <name type="scientific">Xanthomonas hawaiiensis</name>
    <dbReference type="NCBI Taxonomy" id="3003247"/>
    <lineage>
        <taxon>Bacteria</taxon>
        <taxon>Pseudomonadati</taxon>
        <taxon>Pseudomonadota</taxon>
        <taxon>Gammaproteobacteria</taxon>
        <taxon>Lysobacterales</taxon>
        <taxon>Lysobacteraceae</taxon>
        <taxon>Xanthomonas</taxon>
    </lineage>
</organism>
<dbReference type="InterPro" id="IPR012341">
    <property type="entry name" value="6hp_glycosidase-like_sf"/>
</dbReference>
<evidence type="ECO:0000313" key="4">
    <source>
        <dbReference type="EMBL" id="MDS9994897.1"/>
    </source>
</evidence>
<proteinExistence type="predicted"/>
<dbReference type="PANTHER" id="PTHR31616:SF0">
    <property type="entry name" value="GLUCAN 1,4-ALPHA-GLUCOSIDASE"/>
    <property type="match status" value="1"/>
</dbReference>
<dbReference type="SUPFAM" id="SSF48208">
    <property type="entry name" value="Six-hairpin glycosidases"/>
    <property type="match status" value="1"/>
</dbReference>
<keyword evidence="4" id="KW-0378">Hydrolase</keyword>
<reference evidence="4 5" key="1">
    <citation type="submission" date="2023-01" db="EMBL/GenBank/DDBJ databases">
        <title>Xanthomonas hawaiianensis sp. nov. isolated from Araceae family in Hawaii.</title>
        <authorList>
            <person name="Chunag S.-C."/>
            <person name="Dobhal S."/>
            <person name="Alvarez A."/>
            <person name="Arif M."/>
        </authorList>
    </citation>
    <scope>NUCLEOTIDE SEQUENCE [LARGE SCALE GENOMIC DNA]</scope>
    <source>
        <strain evidence="4 5">A2111</strain>
    </source>
</reference>
<evidence type="ECO:0000259" key="3">
    <source>
        <dbReference type="Pfam" id="PF19291"/>
    </source>
</evidence>
<dbReference type="PANTHER" id="PTHR31616">
    <property type="entry name" value="TREHALASE"/>
    <property type="match status" value="1"/>
</dbReference>
<dbReference type="Pfam" id="PF00723">
    <property type="entry name" value="Glyco_hydro_15"/>
    <property type="match status" value="1"/>
</dbReference>
<accession>A0ABU2IBW6</accession>
<dbReference type="GO" id="GO:0016787">
    <property type="term" value="F:hydrolase activity"/>
    <property type="evidence" value="ECO:0007669"/>
    <property type="project" value="UniProtKB-KW"/>
</dbReference>
<gene>
    <name evidence="4" type="ORF">PNQ69_19195</name>
</gene>
<feature type="domain" description="GH15-like" evidence="2">
    <location>
        <begin position="311"/>
        <end position="663"/>
    </location>
</feature>